<dbReference type="Proteomes" id="UP000813462">
    <property type="component" value="Unassembled WGS sequence"/>
</dbReference>
<protein>
    <submittedName>
        <fullName evidence="1">Uncharacterized protein</fullName>
    </submittedName>
</protein>
<proteinExistence type="predicted"/>
<reference evidence="1" key="1">
    <citation type="journal article" date="2021" name="Front. Plant Sci.">
        <title>Chromosome-Scale Genome Assembly for Chinese Sour Jujube and Insights Into Its Genome Evolution and Domestication Signature.</title>
        <authorList>
            <person name="Shen L.-Y."/>
            <person name="Luo H."/>
            <person name="Wang X.-L."/>
            <person name="Wang X.-M."/>
            <person name="Qiu X.-J."/>
            <person name="Liu H."/>
            <person name="Zhou S.-S."/>
            <person name="Jia K.-H."/>
            <person name="Nie S."/>
            <person name="Bao Y.-T."/>
            <person name="Zhang R.-G."/>
            <person name="Yun Q.-Z."/>
            <person name="Chai Y.-H."/>
            <person name="Lu J.-Y."/>
            <person name="Li Y."/>
            <person name="Zhao S.-W."/>
            <person name="Mao J.-F."/>
            <person name="Jia S.-G."/>
            <person name="Mao Y.-M."/>
        </authorList>
    </citation>
    <scope>NUCLEOTIDE SEQUENCE</scope>
    <source>
        <strain evidence="1">AT0</strain>
        <tissue evidence="1">Leaf</tissue>
    </source>
</reference>
<dbReference type="AlphaFoldDB" id="A0A978VIJ0"/>
<gene>
    <name evidence="1" type="ORF">FEM48_Zijuj04G0072400</name>
</gene>
<dbReference type="EMBL" id="JAEACU010000004">
    <property type="protein sequence ID" value="KAH7532909.1"/>
    <property type="molecule type" value="Genomic_DNA"/>
</dbReference>
<accession>A0A978VIJ0</accession>
<comment type="caution">
    <text evidence="1">The sequence shown here is derived from an EMBL/GenBank/DDBJ whole genome shotgun (WGS) entry which is preliminary data.</text>
</comment>
<evidence type="ECO:0000313" key="2">
    <source>
        <dbReference type="Proteomes" id="UP000813462"/>
    </source>
</evidence>
<name>A0A978VIJ0_ZIZJJ</name>
<sequence>MSLILLTKCMRINGIVNIGKNKESNRRVPTIFSKIIADKMKCAELLQFDTRLPPCSSKQPSEAPSTRFSSPDLVMLPVLFVSFSTTYAPLLPSFS</sequence>
<organism evidence="1 2">
    <name type="scientific">Ziziphus jujuba var. spinosa</name>
    <dbReference type="NCBI Taxonomy" id="714518"/>
    <lineage>
        <taxon>Eukaryota</taxon>
        <taxon>Viridiplantae</taxon>
        <taxon>Streptophyta</taxon>
        <taxon>Embryophyta</taxon>
        <taxon>Tracheophyta</taxon>
        <taxon>Spermatophyta</taxon>
        <taxon>Magnoliopsida</taxon>
        <taxon>eudicotyledons</taxon>
        <taxon>Gunneridae</taxon>
        <taxon>Pentapetalae</taxon>
        <taxon>rosids</taxon>
        <taxon>fabids</taxon>
        <taxon>Rosales</taxon>
        <taxon>Rhamnaceae</taxon>
        <taxon>Paliureae</taxon>
        <taxon>Ziziphus</taxon>
    </lineage>
</organism>
<evidence type="ECO:0000313" key="1">
    <source>
        <dbReference type="EMBL" id="KAH7532909.1"/>
    </source>
</evidence>